<dbReference type="OrthoDB" id="8212363at2"/>
<reference evidence="1 2" key="1">
    <citation type="submission" date="2015-07" db="EMBL/GenBank/DDBJ databases">
        <title>Isolation and Genomic Characterization of a Novel Halophilic Metal-Reducing Deltaproteobacterium from the Deep Subsurface.</title>
        <authorList>
            <person name="Badalamenti J.P."/>
            <person name="Summers Z.M."/>
            <person name="Gralnick J.A."/>
            <person name="Bond D.R."/>
        </authorList>
    </citation>
    <scope>NUCLEOTIDE SEQUENCE [LARGE SCALE GENOMIC DNA]</scope>
    <source>
        <strain evidence="1 2">WTL</strain>
    </source>
</reference>
<organism evidence="1 2">
    <name type="scientific">Desulfuromonas soudanensis</name>
    <dbReference type="NCBI Taxonomy" id="1603606"/>
    <lineage>
        <taxon>Bacteria</taxon>
        <taxon>Pseudomonadati</taxon>
        <taxon>Thermodesulfobacteriota</taxon>
        <taxon>Desulfuromonadia</taxon>
        <taxon>Desulfuromonadales</taxon>
        <taxon>Desulfuromonadaceae</taxon>
        <taxon>Desulfuromonas</taxon>
    </lineage>
</organism>
<evidence type="ECO:0000313" key="2">
    <source>
        <dbReference type="Proteomes" id="UP000057158"/>
    </source>
</evidence>
<dbReference type="PATRIC" id="fig|1603606.3.peg.3104"/>
<protein>
    <recommendedName>
        <fullName evidence="3">VWFA domain-containing protein</fullName>
    </recommendedName>
</protein>
<accession>A0A0M4D8F2</accession>
<dbReference type="InterPro" id="IPR036465">
    <property type="entry name" value="vWFA_dom_sf"/>
</dbReference>
<dbReference type="RefSeq" id="WP_053551608.1">
    <property type="nucleotide sequence ID" value="NZ_CP010802.1"/>
</dbReference>
<keyword evidence="2" id="KW-1185">Reference proteome</keyword>
<dbReference type="EMBL" id="CP010802">
    <property type="protein sequence ID" value="ALC17610.1"/>
    <property type="molecule type" value="Genomic_DNA"/>
</dbReference>
<dbReference type="KEGG" id="des:DSOUD_2880"/>
<evidence type="ECO:0000313" key="1">
    <source>
        <dbReference type="EMBL" id="ALC17610.1"/>
    </source>
</evidence>
<gene>
    <name evidence="1" type="ORF">DSOUD_2880</name>
</gene>
<evidence type="ECO:0008006" key="3">
    <source>
        <dbReference type="Google" id="ProtNLM"/>
    </source>
</evidence>
<dbReference type="AlphaFoldDB" id="A0A0M4D8F2"/>
<proteinExistence type="predicted"/>
<name>A0A0M4D8F2_9BACT</name>
<dbReference type="Proteomes" id="UP000057158">
    <property type="component" value="Chromosome"/>
</dbReference>
<sequence length="246" mass="26786">MGKLMNKMDNMPIPGSSFQYSAVRIEDLGATEYTLVTVAVDQSSSVSSFRSELIATLKEIVRACQRSPRKENLMIRVIGFNDNCTEVHGFKLLGMLSGDEYQKLSPQGMTALFDATYDAVAATAGYAKSLVQQDFNTNGIVFVITDGCDNRSKATPYKIAEAKKKSLLNEEIESLLTILIGVNIKDRAVHDELVRFEAEGEFDQFVELKDATADTLAKVGGFVSRSISSQSQALGTGGPSQPLTLH</sequence>
<dbReference type="Gene3D" id="3.40.50.410">
    <property type="entry name" value="von Willebrand factor, type A domain"/>
    <property type="match status" value="1"/>
</dbReference>
<dbReference type="STRING" id="1603606.DSOUD_2880"/>
<dbReference type="SUPFAM" id="SSF53300">
    <property type="entry name" value="vWA-like"/>
    <property type="match status" value="1"/>
</dbReference>